<name>A0ABT2TCR4_9FIRM</name>
<dbReference type="EMBL" id="JAOQJX010000015">
    <property type="protein sequence ID" value="MCU6748075.1"/>
    <property type="molecule type" value="Genomic_DNA"/>
</dbReference>
<organism evidence="1 2">
    <name type="scientific">Faecalicatena acetigenes</name>
    <dbReference type="NCBI Taxonomy" id="2981790"/>
    <lineage>
        <taxon>Bacteria</taxon>
        <taxon>Bacillati</taxon>
        <taxon>Bacillota</taxon>
        <taxon>Clostridia</taxon>
        <taxon>Lachnospirales</taxon>
        <taxon>Lachnospiraceae</taxon>
        <taxon>Faecalicatena</taxon>
    </lineage>
</organism>
<proteinExistence type="predicted"/>
<dbReference type="InterPro" id="IPR029063">
    <property type="entry name" value="SAM-dependent_MTases_sf"/>
</dbReference>
<accession>A0ABT2TCR4</accession>
<comment type="caution">
    <text evidence="1">The sequence shown here is derived from an EMBL/GenBank/DDBJ whole genome shotgun (WGS) entry which is preliminary data.</text>
</comment>
<dbReference type="Gene3D" id="3.40.50.150">
    <property type="entry name" value="Vaccinia Virus protein VP39"/>
    <property type="match status" value="1"/>
</dbReference>
<evidence type="ECO:0008006" key="3">
    <source>
        <dbReference type="Google" id="ProtNLM"/>
    </source>
</evidence>
<dbReference type="Proteomes" id="UP001652394">
    <property type="component" value="Unassembled WGS sequence"/>
</dbReference>
<keyword evidence="2" id="KW-1185">Reference proteome</keyword>
<dbReference type="RefSeq" id="WP_267304181.1">
    <property type="nucleotide sequence ID" value="NZ_JAOQJX010000015.1"/>
</dbReference>
<reference evidence="1 2" key="1">
    <citation type="journal article" date="2021" name="ISME Commun">
        <title>Automated analysis of genomic sequences facilitates high-throughput and comprehensive description of bacteria.</title>
        <authorList>
            <person name="Hitch T.C.A."/>
        </authorList>
    </citation>
    <scope>NUCLEOTIDE SEQUENCE [LARGE SCALE GENOMIC DNA]</scope>
    <source>
        <strain evidence="1 2">H2_18</strain>
    </source>
</reference>
<evidence type="ECO:0000313" key="1">
    <source>
        <dbReference type="EMBL" id="MCU6748075.1"/>
    </source>
</evidence>
<protein>
    <recommendedName>
        <fullName evidence="3">Spermidine synthase</fullName>
    </recommendedName>
</protein>
<evidence type="ECO:0000313" key="2">
    <source>
        <dbReference type="Proteomes" id="UP001652394"/>
    </source>
</evidence>
<dbReference type="SUPFAM" id="SSF53335">
    <property type="entry name" value="S-adenosyl-L-methionine-dependent methyltransferases"/>
    <property type="match status" value="1"/>
</dbReference>
<sequence length="191" mass="22285">MYKDMTEILKDGKVGDFELSHFEIGENDLYAMLHGIPKGRFIRLTRRGEVVMSDTDMEKRTNAAFIRNAHGKVLIGGLGIGLIILAIQDKEEVEQIIVVEKNKEVIDLVGSQLPLNSKVAIVNDDVFEYKPDLKYNTIYMDIWNYINEDVYREEMKPLINRYRKYLVPQSEDENRYIDCWCKYQAKNGIRI</sequence>
<gene>
    <name evidence="1" type="ORF">OCV51_10495</name>
</gene>